<comment type="caution">
    <text evidence="1">The sequence shown here is derived from an EMBL/GenBank/DDBJ whole genome shotgun (WGS) entry which is preliminary data.</text>
</comment>
<name>A0ABU8Q354_9SPHN</name>
<sequence>MAEKIQPSTRQDDSLLDGQGKLDVAKVVTRIAVAWLRNPRNKIPAETVPELLRRIHEGLASL</sequence>
<dbReference type="EMBL" id="JBBGZA010000001">
    <property type="protein sequence ID" value="MEJ5094154.1"/>
    <property type="molecule type" value="Genomic_DNA"/>
</dbReference>
<gene>
    <name evidence="1" type="ORF">WH159_06330</name>
</gene>
<dbReference type="RefSeq" id="WP_165889981.1">
    <property type="nucleotide sequence ID" value="NZ_JBBGZA010000001.1"/>
</dbReference>
<dbReference type="Proteomes" id="UP001380365">
    <property type="component" value="Unassembled WGS sequence"/>
</dbReference>
<organism evidence="1 2">
    <name type="scientific">Sphingomonas molluscorum</name>
    <dbReference type="NCBI Taxonomy" id="418184"/>
    <lineage>
        <taxon>Bacteria</taxon>
        <taxon>Pseudomonadati</taxon>
        <taxon>Pseudomonadota</taxon>
        <taxon>Alphaproteobacteria</taxon>
        <taxon>Sphingomonadales</taxon>
        <taxon>Sphingomonadaceae</taxon>
        <taxon>Sphingomonas</taxon>
    </lineage>
</organism>
<evidence type="ECO:0000313" key="1">
    <source>
        <dbReference type="EMBL" id="MEJ5094154.1"/>
    </source>
</evidence>
<evidence type="ECO:0000313" key="2">
    <source>
        <dbReference type="Proteomes" id="UP001380365"/>
    </source>
</evidence>
<keyword evidence="2" id="KW-1185">Reference proteome</keyword>
<proteinExistence type="predicted"/>
<protein>
    <submittedName>
        <fullName evidence="1">MucR family transcriptional regulator</fullName>
    </submittedName>
</protein>
<reference evidence="1 2" key="1">
    <citation type="submission" date="2023-12" db="EMBL/GenBank/DDBJ databases">
        <title>Gut-associated functions are favored during microbiome assembly across C. elegans life.</title>
        <authorList>
            <person name="Zimmermann J."/>
        </authorList>
    </citation>
    <scope>NUCLEOTIDE SEQUENCE [LARGE SCALE GENOMIC DNA]</scope>
    <source>
        <strain evidence="1 2">JUb134</strain>
    </source>
</reference>
<accession>A0ABU8Q354</accession>